<proteinExistence type="predicted"/>
<evidence type="ECO:0000259" key="1">
    <source>
        <dbReference type="Pfam" id="PF07819"/>
    </source>
</evidence>
<feature type="domain" description="GPI inositol-deacylase PGAP1-like alpha/beta" evidence="1">
    <location>
        <begin position="136"/>
        <end position="208"/>
    </location>
</feature>
<name>S0G0W9_9BACT</name>
<dbReference type="PANTHER" id="PTHR37946">
    <property type="entry name" value="SLL1969 PROTEIN"/>
    <property type="match status" value="1"/>
</dbReference>
<protein>
    <submittedName>
        <fullName evidence="2">Lecithin:cholesterol acyltransferase</fullName>
    </submittedName>
</protein>
<keyword evidence="3" id="KW-1185">Reference proteome</keyword>
<dbReference type="RefSeq" id="WP_006964827.1">
    <property type="nucleotide sequence ID" value="NZ_APJX01000002.1"/>
</dbReference>
<keyword evidence="2" id="KW-0808">Transferase</keyword>
<evidence type="ECO:0000313" key="2">
    <source>
        <dbReference type="EMBL" id="EMS80565.1"/>
    </source>
</evidence>
<gene>
    <name evidence="2" type="ORF">Dpo_2c02580</name>
</gene>
<dbReference type="GO" id="GO:0016746">
    <property type="term" value="F:acyltransferase activity"/>
    <property type="evidence" value="ECO:0007669"/>
    <property type="project" value="UniProtKB-KW"/>
</dbReference>
<dbReference type="InterPro" id="IPR029058">
    <property type="entry name" value="AB_hydrolase_fold"/>
</dbReference>
<comment type="caution">
    <text evidence="2">The sequence shown here is derived from an EMBL/GenBank/DDBJ whole genome shotgun (WGS) entry which is preliminary data.</text>
</comment>
<dbReference type="Proteomes" id="UP000014216">
    <property type="component" value="Unassembled WGS sequence"/>
</dbReference>
<dbReference type="SUPFAM" id="SSF53474">
    <property type="entry name" value="alpha/beta-Hydrolases"/>
    <property type="match status" value="1"/>
</dbReference>
<organism evidence="2 3">
    <name type="scientific">Desulfotignum phosphitoxidans DSM 13687</name>
    <dbReference type="NCBI Taxonomy" id="1286635"/>
    <lineage>
        <taxon>Bacteria</taxon>
        <taxon>Pseudomonadati</taxon>
        <taxon>Thermodesulfobacteriota</taxon>
        <taxon>Desulfobacteria</taxon>
        <taxon>Desulfobacterales</taxon>
        <taxon>Desulfobacteraceae</taxon>
        <taxon>Desulfotignum</taxon>
    </lineage>
</organism>
<dbReference type="Gene3D" id="3.40.50.1820">
    <property type="entry name" value="alpha/beta hydrolase"/>
    <property type="match status" value="1"/>
</dbReference>
<keyword evidence="2" id="KW-0012">Acyltransferase</keyword>
<sequence>MTGSDNTFYRRHKGWTAFLLLVFLVVVFQSGRRIILPNEQQLRHAFHLKVQTWFPEAARNLAQRQGIHPFRPEDASKDRSFPGRVILIHGLDDPGIMWDDLAPILWKNQFQVFIMSYPNDQAIRASSNFFFDSMQKLAQTNSSPVFIVAHSMGGLVARDMLTCPKINYSQAAAAGKVPDVKRLILVGTPNQGAQMARFRIITEIKDQIFHLFKPGTHWLHCLLDGTGAAGVDLLPGSRFLTQLNQRPFPGDVPIDIIAGMIFFSREPTDVKNMLGDGLVSVNATRLNDLPLIRVPGNHFSMIRNLTRASTRVPPAIPEILAKLE</sequence>
<dbReference type="PANTHER" id="PTHR37946:SF1">
    <property type="entry name" value="SLL1969 PROTEIN"/>
    <property type="match status" value="1"/>
</dbReference>
<reference evidence="2 3" key="1">
    <citation type="journal article" date="2013" name="Genome Announc.">
        <title>Draft Genome Sequence of Desulfotignum phosphitoxidans DSM 13687 Strain FiPS-3.</title>
        <authorList>
            <person name="Poehlein A."/>
            <person name="Daniel R."/>
            <person name="Simeonova D.D."/>
        </authorList>
    </citation>
    <scope>NUCLEOTIDE SEQUENCE [LARGE SCALE GENOMIC DNA]</scope>
    <source>
        <strain evidence="2 3">DSM 13687</strain>
    </source>
</reference>
<dbReference type="AlphaFoldDB" id="S0G0W9"/>
<dbReference type="GO" id="GO:0016788">
    <property type="term" value="F:hydrolase activity, acting on ester bonds"/>
    <property type="evidence" value="ECO:0007669"/>
    <property type="project" value="InterPro"/>
</dbReference>
<dbReference type="InterPro" id="IPR012908">
    <property type="entry name" value="PGAP1-ab_dom-like"/>
</dbReference>
<dbReference type="Pfam" id="PF07819">
    <property type="entry name" value="PGAP1"/>
    <property type="match status" value="1"/>
</dbReference>
<dbReference type="OrthoDB" id="556502at2"/>
<evidence type="ECO:0000313" key="3">
    <source>
        <dbReference type="Proteomes" id="UP000014216"/>
    </source>
</evidence>
<accession>S0G0W9</accession>
<dbReference type="EMBL" id="APJX01000002">
    <property type="protein sequence ID" value="EMS80565.1"/>
    <property type="molecule type" value="Genomic_DNA"/>
</dbReference>